<dbReference type="SUPFAM" id="SSF46785">
    <property type="entry name" value="Winged helix' DNA-binding domain"/>
    <property type="match status" value="1"/>
</dbReference>
<name>A0AAN9SBY3_PSOTE</name>
<comment type="caution">
    <text evidence="11">The sequence shown here is derived from an EMBL/GenBank/DDBJ whole genome shotgun (WGS) entry which is preliminary data.</text>
</comment>
<evidence type="ECO:0000313" key="11">
    <source>
        <dbReference type="EMBL" id="KAK7391077.1"/>
    </source>
</evidence>
<evidence type="ECO:0000256" key="7">
    <source>
        <dbReference type="ARBA" id="ARBA00023242"/>
    </source>
</evidence>
<reference evidence="11 12" key="1">
    <citation type="submission" date="2024-01" db="EMBL/GenBank/DDBJ databases">
        <title>The genomes of 5 underutilized Papilionoideae crops provide insights into root nodulation and disease resistanc.</title>
        <authorList>
            <person name="Jiang F."/>
        </authorList>
    </citation>
    <scope>NUCLEOTIDE SEQUENCE [LARGE SCALE GENOMIC DNA]</scope>
    <source>
        <strain evidence="11">DUOXIRENSHENG_FW03</strain>
        <tissue evidence="11">Leaves</tissue>
    </source>
</reference>
<keyword evidence="5" id="KW-0238">DNA-binding</keyword>
<evidence type="ECO:0000256" key="9">
    <source>
        <dbReference type="SAM" id="Coils"/>
    </source>
</evidence>
<feature type="coiled-coil region" evidence="9">
    <location>
        <begin position="162"/>
        <end position="203"/>
    </location>
</feature>
<evidence type="ECO:0000313" key="12">
    <source>
        <dbReference type="Proteomes" id="UP001386955"/>
    </source>
</evidence>
<evidence type="ECO:0000256" key="1">
    <source>
        <dbReference type="ARBA" id="ARBA00004123"/>
    </source>
</evidence>
<comment type="subcellular location">
    <subcellularLocation>
        <location evidence="1">Nucleus</location>
    </subcellularLocation>
</comment>
<dbReference type="Pfam" id="PF00447">
    <property type="entry name" value="HSF_DNA-bind"/>
    <property type="match status" value="1"/>
</dbReference>
<dbReference type="GO" id="GO:0000978">
    <property type="term" value="F:RNA polymerase II cis-regulatory region sequence-specific DNA binding"/>
    <property type="evidence" value="ECO:0007669"/>
    <property type="project" value="TreeGrafter"/>
</dbReference>
<evidence type="ECO:0000256" key="4">
    <source>
        <dbReference type="ARBA" id="ARBA00023016"/>
    </source>
</evidence>
<comment type="similarity">
    <text evidence="8">Belongs to the HSF family. Class A subfamily.</text>
</comment>
<dbReference type="PRINTS" id="PR00056">
    <property type="entry name" value="HSFDOMAIN"/>
</dbReference>
<dbReference type="Proteomes" id="UP001386955">
    <property type="component" value="Unassembled WGS sequence"/>
</dbReference>
<evidence type="ECO:0000256" key="2">
    <source>
        <dbReference type="ARBA" id="ARBA00022553"/>
    </source>
</evidence>
<keyword evidence="2" id="KW-0597">Phosphoprotein</keyword>
<dbReference type="GO" id="GO:0006357">
    <property type="term" value="P:regulation of transcription by RNA polymerase II"/>
    <property type="evidence" value="ECO:0007669"/>
    <property type="project" value="TreeGrafter"/>
</dbReference>
<feature type="domain" description="HSF-type DNA-binding" evidence="10">
    <location>
        <begin position="84"/>
        <end position="108"/>
    </location>
</feature>
<evidence type="ECO:0000256" key="3">
    <source>
        <dbReference type="ARBA" id="ARBA00023015"/>
    </source>
</evidence>
<dbReference type="PANTHER" id="PTHR10015:SF334">
    <property type="entry name" value="HEAT STRESS TRANSCRIPTION FACTOR A-6B"/>
    <property type="match status" value="1"/>
</dbReference>
<dbReference type="GO" id="GO:0005634">
    <property type="term" value="C:nucleus"/>
    <property type="evidence" value="ECO:0007669"/>
    <property type="project" value="UniProtKB-SubCell"/>
</dbReference>
<keyword evidence="9" id="KW-0175">Coiled coil</keyword>
<dbReference type="SMART" id="SM00415">
    <property type="entry name" value="HSF"/>
    <property type="match status" value="1"/>
</dbReference>
<sequence length="402" mass="46729">MNPHGRVKEEFVGESSSFFGGYDPQPIMVVPQPIEGLQETGPPPFLTKTYDIVDDPSTNHIVSWSTGNNSFVVWDPQAFSVILLPRFFKHNNFSSFVRQLNTYGFKKVDPDKWEFANEMFLRGQRILLKNIRRRKANHQSHAMQQGVEPCVEVGQFGLDEEVDRLRRDRQVLIVELVKLRQQQQNTRAHLQALEGRLKRTEQKQQQMMNFLARAMQNPNFVQQLVRQKEWRKELEEAFSKKRRHLDQGPSNVVEVGELGCSEECSSFVKIEPQEYTDKVLEFEVPDLDFALNLEEQNISGSLKRMEEDHIQFESRDIDEGFWQDLLNEGIEDEAVVDVEDVARGYQEMGWFCSRCQMPHHLLERLSGTMQYTGRDPSNGTDYNKVASIVCFSDKVAHDMHEQ</sequence>
<dbReference type="PANTHER" id="PTHR10015">
    <property type="entry name" value="HEAT SHOCK TRANSCRIPTION FACTOR"/>
    <property type="match status" value="1"/>
</dbReference>
<evidence type="ECO:0000256" key="6">
    <source>
        <dbReference type="ARBA" id="ARBA00023163"/>
    </source>
</evidence>
<dbReference type="EMBL" id="JAYMYS010000005">
    <property type="protein sequence ID" value="KAK7391077.1"/>
    <property type="molecule type" value="Genomic_DNA"/>
</dbReference>
<keyword evidence="7" id="KW-0539">Nucleus</keyword>
<dbReference type="GO" id="GO:0003700">
    <property type="term" value="F:DNA-binding transcription factor activity"/>
    <property type="evidence" value="ECO:0007669"/>
    <property type="project" value="InterPro"/>
</dbReference>
<dbReference type="InterPro" id="IPR036388">
    <property type="entry name" value="WH-like_DNA-bd_sf"/>
</dbReference>
<dbReference type="FunFam" id="1.10.10.10:FF:000057">
    <property type="entry name" value="Heat shock transcription factor 1"/>
    <property type="match status" value="1"/>
</dbReference>
<dbReference type="InterPro" id="IPR036390">
    <property type="entry name" value="WH_DNA-bd_sf"/>
</dbReference>
<dbReference type="AlphaFoldDB" id="A0AAN9SBY3"/>
<organism evidence="11 12">
    <name type="scientific">Psophocarpus tetragonolobus</name>
    <name type="common">Winged bean</name>
    <name type="synonym">Dolichos tetragonolobus</name>
    <dbReference type="NCBI Taxonomy" id="3891"/>
    <lineage>
        <taxon>Eukaryota</taxon>
        <taxon>Viridiplantae</taxon>
        <taxon>Streptophyta</taxon>
        <taxon>Embryophyta</taxon>
        <taxon>Tracheophyta</taxon>
        <taxon>Spermatophyta</taxon>
        <taxon>Magnoliopsida</taxon>
        <taxon>eudicotyledons</taxon>
        <taxon>Gunneridae</taxon>
        <taxon>Pentapetalae</taxon>
        <taxon>rosids</taxon>
        <taxon>fabids</taxon>
        <taxon>Fabales</taxon>
        <taxon>Fabaceae</taxon>
        <taxon>Papilionoideae</taxon>
        <taxon>50 kb inversion clade</taxon>
        <taxon>NPAAA clade</taxon>
        <taxon>indigoferoid/millettioid clade</taxon>
        <taxon>Phaseoleae</taxon>
        <taxon>Psophocarpus</taxon>
    </lineage>
</organism>
<keyword evidence="6" id="KW-0804">Transcription</keyword>
<keyword evidence="12" id="KW-1185">Reference proteome</keyword>
<dbReference type="Gene3D" id="1.10.10.10">
    <property type="entry name" value="Winged helix-like DNA-binding domain superfamily/Winged helix DNA-binding domain"/>
    <property type="match status" value="1"/>
</dbReference>
<proteinExistence type="inferred from homology"/>
<evidence type="ECO:0000256" key="8">
    <source>
        <dbReference type="ARBA" id="ARBA00061350"/>
    </source>
</evidence>
<gene>
    <name evidence="11" type="ORF">VNO78_19424</name>
</gene>
<accession>A0AAN9SBY3</accession>
<keyword evidence="4" id="KW-0346">Stress response</keyword>
<evidence type="ECO:0000256" key="5">
    <source>
        <dbReference type="ARBA" id="ARBA00023125"/>
    </source>
</evidence>
<dbReference type="PROSITE" id="PS00434">
    <property type="entry name" value="HSF_DOMAIN"/>
    <property type="match status" value="1"/>
</dbReference>
<dbReference type="GO" id="GO:0034605">
    <property type="term" value="P:cellular response to heat"/>
    <property type="evidence" value="ECO:0007669"/>
    <property type="project" value="TreeGrafter"/>
</dbReference>
<dbReference type="InterPro" id="IPR000232">
    <property type="entry name" value="HSF_DNA-bd"/>
</dbReference>
<protein>
    <recommendedName>
        <fullName evidence="10">HSF-type DNA-binding domain-containing protein</fullName>
    </recommendedName>
</protein>
<keyword evidence="3" id="KW-0805">Transcription regulation</keyword>
<evidence type="ECO:0000259" key="10">
    <source>
        <dbReference type="PROSITE" id="PS00434"/>
    </source>
</evidence>